<reference evidence="3" key="1">
    <citation type="submission" date="2023-03" db="EMBL/GenBank/DDBJ databases">
        <title>Massive genome expansion in bonnet fungi (Mycena s.s.) driven by repeated elements and novel gene families across ecological guilds.</title>
        <authorList>
            <consortium name="Lawrence Berkeley National Laboratory"/>
            <person name="Harder C.B."/>
            <person name="Miyauchi S."/>
            <person name="Viragh M."/>
            <person name="Kuo A."/>
            <person name="Thoen E."/>
            <person name="Andreopoulos B."/>
            <person name="Lu D."/>
            <person name="Skrede I."/>
            <person name="Drula E."/>
            <person name="Henrissat B."/>
            <person name="Morin E."/>
            <person name="Kohler A."/>
            <person name="Barry K."/>
            <person name="LaButti K."/>
            <person name="Morin E."/>
            <person name="Salamov A."/>
            <person name="Lipzen A."/>
            <person name="Mereny Z."/>
            <person name="Hegedus B."/>
            <person name="Baldrian P."/>
            <person name="Stursova M."/>
            <person name="Weitz H."/>
            <person name="Taylor A."/>
            <person name="Grigoriev I.V."/>
            <person name="Nagy L.G."/>
            <person name="Martin F."/>
            <person name="Kauserud H."/>
        </authorList>
    </citation>
    <scope>NUCLEOTIDE SEQUENCE</scope>
    <source>
        <strain evidence="3">9284</strain>
    </source>
</reference>
<evidence type="ECO:0000256" key="1">
    <source>
        <dbReference type="SAM" id="MobiDB-lite"/>
    </source>
</evidence>
<evidence type="ECO:0000313" key="4">
    <source>
        <dbReference type="Proteomes" id="UP001221142"/>
    </source>
</evidence>
<protein>
    <submittedName>
        <fullName evidence="3">Uncharacterized protein</fullName>
    </submittedName>
</protein>
<comment type="caution">
    <text evidence="3">The sequence shown here is derived from an EMBL/GenBank/DDBJ whole genome shotgun (WGS) entry which is preliminary data.</text>
</comment>
<proteinExistence type="predicted"/>
<feature type="region of interest" description="Disordered" evidence="1">
    <location>
        <begin position="204"/>
        <end position="225"/>
    </location>
</feature>
<sequence>MAPTPSSTISQTSYSSLPPLQLARSSTGVQTLAPILIVLGVLLLITAVLLGPCCCPGLYRRTLVLDVVRIALTKIVLVLTTIPRPPSPAQLYTGRDSTFTPDTATITTHPRALSSAVATRPVGRFPIFYERAWPRLRRDSGITSDLARGSALMLLFNTHATPGQLSTEVRSGELKSFASLGMSSWHASLVPAATNSNQNQRNHIAKDQNHGTAVSRLTTDRSEDERQIAEIQKCAEDLKTYCAFLAICPSPTWPSSPMMAPFPEASEAQPLLDTDPFARLPPAYVRPHGSDRCRRPSTPPASSLRRGEVFPARGVDMVNVGAFFNSGRLRRFSSDLLGSLM</sequence>
<name>A0AAD7BI05_9AGAR</name>
<dbReference type="Proteomes" id="UP001221142">
    <property type="component" value="Unassembled WGS sequence"/>
</dbReference>
<gene>
    <name evidence="3" type="ORF">FB45DRAFT_1006708</name>
</gene>
<accession>A0AAD7BI05</accession>
<evidence type="ECO:0000256" key="2">
    <source>
        <dbReference type="SAM" id="Phobius"/>
    </source>
</evidence>
<dbReference type="EMBL" id="JARKIF010000016">
    <property type="protein sequence ID" value="KAJ7621439.1"/>
    <property type="molecule type" value="Genomic_DNA"/>
</dbReference>
<keyword evidence="2" id="KW-0812">Transmembrane</keyword>
<keyword evidence="4" id="KW-1185">Reference proteome</keyword>
<organism evidence="3 4">
    <name type="scientific">Roridomyces roridus</name>
    <dbReference type="NCBI Taxonomy" id="1738132"/>
    <lineage>
        <taxon>Eukaryota</taxon>
        <taxon>Fungi</taxon>
        <taxon>Dikarya</taxon>
        <taxon>Basidiomycota</taxon>
        <taxon>Agaricomycotina</taxon>
        <taxon>Agaricomycetes</taxon>
        <taxon>Agaricomycetidae</taxon>
        <taxon>Agaricales</taxon>
        <taxon>Marasmiineae</taxon>
        <taxon>Mycenaceae</taxon>
        <taxon>Roridomyces</taxon>
    </lineage>
</organism>
<evidence type="ECO:0000313" key="3">
    <source>
        <dbReference type="EMBL" id="KAJ7621439.1"/>
    </source>
</evidence>
<dbReference type="AlphaFoldDB" id="A0AAD7BI05"/>
<feature type="transmembrane region" description="Helical" evidence="2">
    <location>
        <begin position="32"/>
        <end position="51"/>
    </location>
</feature>
<keyword evidence="2" id="KW-0472">Membrane</keyword>
<feature type="region of interest" description="Disordered" evidence="1">
    <location>
        <begin position="284"/>
        <end position="306"/>
    </location>
</feature>
<keyword evidence="2" id="KW-1133">Transmembrane helix</keyword>